<feature type="compositionally biased region" description="Acidic residues" evidence="1">
    <location>
        <begin position="287"/>
        <end position="300"/>
    </location>
</feature>
<reference evidence="2" key="2">
    <citation type="submission" date="2020-05" db="EMBL/GenBank/DDBJ databases">
        <authorList>
            <person name="Kim H.-S."/>
            <person name="Proctor R.H."/>
            <person name="Brown D.W."/>
        </authorList>
    </citation>
    <scope>NUCLEOTIDE SEQUENCE</scope>
    <source>
        <strain evidence="2">NRRL 20472</strain>
    </source>
</reference>
<evidence type="ECO:0000313" key="2">
    <source>
        <dbReference type="EMBL" id="KAF4963900.1"/>
    </source>
</evidence>
<feature type="compositionally biased region" description="Polar residues" evidence="1">
    <location>
        <begin position="9"/>
        <end position="29"/>
    </location>
</feature>
<name>A0A8H4TTN7_9HYPO</name>
<organism evidence="2 3">
    <name type="scientific">Fusarium sarcochroum</name>
    <dbReference type="NCBI Taxonomy" id="1208366"/>
    <lineage>
        <taxon>Eukaryota</taxon>
        <taxon>Fungi</taxon>
        <taxon>Dikarya</taxon>
        <taxon>Ascomycota</taxon>
        <taxon>Pezizomycotina</taxon>
        <taxon>Sordariomycetes</taxon>
        <taxon>Hypocreomycetidae</taxon>
        <taxon>Hypocreales</taxon>
        <taxon>Nectriaceae</taxon>
        <taxon>Fusarium</taxon>
        <taxon>Fusarium lateritium species complex</taxon>
    </lineage>
</organism>
<keyword evidence="3" id="KW-1185">Reference proteome</keyword>
<dbReference type="AlphaFoldDB" id="A0A8H4TTN7"/>
<comment type="caution">
    <text evidence="2">The sequence shown here is derived from an EMBL/GenBank/DDBJ whole genome shotgun (WGS) entry which is preliminary data.</text>
</comment>
<dbReference type="Proteomes" id="UP000622797">
    <property type="component" value="Unassembled WGS sequence"/>
</dbReference>
<evidence type="ECO:0000256" key="1">
    <source>
        <dbReference type="SAM" id="MobiDB-lite"/>
    </source>
</evidence>
<dbReference type="EMBL" id="JABEXW010000445">
    <property type="protein sequence ID" value="KAF4963900.1"/>
    <property type="molecule type" value="Genomic_DNA"/>
</dbReference>
<feature type="region of interest" description="Disordered" evidence="1">
    <location>
        <begin position="1"/>
        <end position="36"/>
    </location>
</feature>
<reference evidence="2" key="1">
    <citation type="journal article" date="2020" name="BMC Genomics">
        <title>Correction to: Identification and distribution of gene clusters required for synthesis of sphingolipid metabolism inhibitors in diverse species of the filamentous fungus Fusarium.</title>
        <authorList>
            <person name="Kim H.S."/>
            <person name="Lohmar J.M."/>
            <person name="Busman M."/>
            <person name="Brown D.W."/>
            <person name="Naumann T.A."/>
            <person name="Divon H.H."/>
            <person name="Lysoe E."/>
            <person name="Uhlig S."/>
            <person name="Proctor R.H."/>
        </authorList>
    </citation>
    <scope>NUCLEOTIDE SEQUENCE</scope>
    <source>
        <strain evidence="2">NRRL 20472</strain>
    </source>
</reference>
<feature type="region of interest" description="Disordered" evidence="1">
    <location>
        <begin position="50"/>
        <end position="70"/>
    </location>
</feature>
<accession>A0A8H4TTN7</accession>
<feature type="region of interest" description="Disordered" evidence="1">
    <location>
        <begin position="268"/>
        <end position="316"/>
    </location>
</feature>
<protein>
    <submittedName>
        <fullName evidence="2">Uncharacterized protein</fullName>
    </submittedName>
</protein>
<dbReference type="OrthoDB" id="5865767at2759"/>
<evidence type="ECO:0000313" key="3">
    <source>
        <dbReference type="Proteomes" id="UP000622797"/>
    </source>
</evidence>
<gene>
    <name evidence="2" type="ORF">FSARC_8122</name>
</gene>
<sequence>MAALERWQNRLSSPVGSRQPDSTHVSTRTVSDDTERQGLRQRFLRLRISPSTPTVTTTESNDVPQIHDDRPQPLADSNCVLITSLPTGLEGDPTGQDIPGVKLKCFYKVIPEELNNRFFDIKVLYTQPLIQAISRGNRNPGYISMKLKYLGLNVRTAQFHIVIQCEKKVAKRVRKFFAQRHVEEELVPDFCILVLDKAPLRLATGDIIEVFSGKAPNETWCGTPIMMTRGTASAMATLGGIILIETSQKHLYGMTAAHPLKRLQESHSGSLATRRYSDSNSNANSDYDSEDSEIDWDSVTDSERSESPLECADGSLSAKRHESGFNEVLGTIFCDTFNTQAKKNYDWAIIDVSSQHVLPNKVINTVQGEASGIGENAEAEVFLDESSIQSDSLTKRVIVIKEGGSLPGKMSFYSSSMMISPGSTFVEAHDLSVDHGFSE</sequence>
<proteinExistence type="predicted"/>